<dbReference type="SUPFAM" id="SSF55729">
    <property type="entry name" value="Acyl-CoA N-acyltransferases (Nat)"/>
    <property type="match status" value="1"/>
</dbReference>
<dbReference type="InterPro" id="IPR016181">
    <property type="entry name" value="Acyl_CoA_acyltransferase"/>
</dbReference>
<evidence type="ECO:0000313" key="2">
    <source>
        <dbReference type="Proteomes" id="UP001211907"/>
    </source>
</evidence>
<dbReference type="AlphaFoldDB" id="A0AAD5T637"/>
<organism evidence="1 2">
    <name type="scientific">Physocladia obscura</name>
    <dbReference type="NCBI Taxonomy" id="109957"/>
    <lineage>
        <taxon>Eukaryota</taxon>
        <taxon>Fungi</taxon>
        <taxon>Fungi incertae sedis</taxon>
        <taxon>Chytridiomycota</taxon>
        <taxon>Chytridiomycota incertae sedis</taxon>
        <taxon>Chytridiomycetes</taxon>
        <taxon>Chytridiales</taxon>
        <taxon>Chytriomycetaceae</taxon>
        <taxon>Physocladia</taxon>
    </lineage>
</organism>
<dbReference type="Gene3D" id="3.40.630.30">
    <property type="match status" value="1"/>
</dbReference>
<proteinExistence type="predicted"/>
<dbReference type="Proteomes" id="UP001211907">
    <property type="component" value="Unassembled WGS sequence"/>
</dbReference>
<keyword evidence="2" id="KW-1185">Reference proteome</keyword>
<sequence length="523" mass="58102">MEVNEGKQSESEEGSRLGDLYTHVNSANPARPLLCPSPIAIGPGLVLRRAELSDGPALSAFNARIHFPSAGRSTNEIFTATSHAHPLLDPSCFTVIVNTDKNEIVSSVYSVPQVWFYSFADVRVPFLVTRPEAVGTDPEYRAQGFVKKHFDVHHEWAESLGAPLQFIGGMPLYYTRFGYDASPHRNAGVSGTYATISSIVAAKSPNFRFRLATVSDAEFLENVTRSACALRDEIWTDLNKEYWRNVIASRSAGNFTKYSLWILEHTDSLETEEQVFSAVGFVKINAFGGAVKRFELASDTDISWTEATKALLSWLPEFFLNHYPEYKAAISAAYVNESESSAPNVAEPTIDTKVTELDANWKFSLKFGKSHPAYTSVISSVLPIVEPPYYWYTRIGNQIQFLNQILPVLNARLKSSVLYARYNGVVILAKNYNNGTNAAILSVEKGVVVSVTTPSDVTIKTEQKNPEQVFVALGKTSLERMVLGFRTCSELLELNEVMASTYSAKFLDILFPRMRNDYISGLD</sequence>
<gene>
    <name evidence="1" type="ORF">HK100_006812</name>
</gene>
<accession>A0AAD5T637</accession>
<reference evidence="1" key="1">
    <citation type="submission" date="2020-05" db="EMBL/GenBank/DDBJ databases">
        <title>Phylogenomic resolution of chytrid fungi.</title>
        <authorList>
            <person name="Stajich J.E."/>
            <person name="Amses K."/>
            <person name="Simmons R."/>
            <person name="Seto K."/>
            <person name="Myers J."/>
            <person name="Bonds A."/>
            <person name="Quandt C.A."/>
            <person name="Barry K."/>
            <person name="Liu P."/>
            <person name="Grigoriev I."/>
            <person name="Longcore J.E."/>
            <person name="James T.Y."/>
        </authorList>
    </citation>
    <scope>NUCLEOTIDE SEQUENCE</scope>
    <source>
        <strain evidence="1">JEL0513</strain>
    </source>
</reference>
<name>A0AAD5T637_9FUNG</name>
<comment type="caution">
    <text evidence="1">The sequence shown here is derived from an EMBL/GenBank/DDBJ whole genome shotgun (WGS) entry which is preliminary data.</text>
</comment>
<protein>
    <submittedName>
        <fullName evidence="1">Uncharacterized protein</fullName>
    </submittedName>
</protein>
<dbReference type="EMBL" id="JADGJH010000318">
    <property type="protein sequence ID" value="KAJ3131101.1"/>
    <property type="molecule type" value="Genomic_DNA"/>
</dbReference>
<evidence type="ECO:0000313" key="1">
    <source>
        <dbReference type="EMBL" id="KAJ3131101.1"/>
    </source>
</evidence>